<organism evidence="1 2">
    <name type="scientific">Mortierella alpina</name>
    <name type="common">Oleaginous fungus</name>
    <name type="synonym">Mortierella renispora</name>
    <dbReference type="NCBI Taxonomy" id="64518"/>
    <lineage>
        <taxon>Eukaryota</taxon>
        <taxon>Fungi</taxon>
        <taxon>Fungi incertae sedis</taxon>
        <taxon>Mucoromycota</taxon>
        <taxon>Mortierellomycotina</taxon>
        <taxon>Mortierellomycetes</taxon>
        <taxon>Mortierellales</taxon>
        <taxon>Mortierellaceae</taxon>
        <taxon>Mortierella</taxon>
    </lineage>
</organism>
<evidence type="ECO:0000313" key="1">
    <source>
        <dbReference type="EMBL" id="KAF9965846.1"/>
    </source>
</evidence>
<name>A0A9P6M4Z8_MORAP</name>
<gene>
    <name evidence="1" type="ORF">BGZ70_003957</name>
</gene>
<sequence length="129" mass="14150">MFPPPAPGLEIAPTEEEAIAFCKGRAYKGSKSLKPIPKGFIRSEATRYYEASGKKFVQVTGYFNREAYNLSSTDGGGQYGTSPARGFPHFVALVEPDVERFCIRCCQEKTDCNINKSHLGCPAVIPELP</sequence>
<dbReference type="Proteomes" id="UP000738359">
    <property type="component" value="Unassembled WGS sequence"/>
</dbReference>
<evidence type="ECO:0000313" key="2">
    <source>
        <dbReference type="Proteomes" id="UP000738359"/>
    </source>
</evidence>
<proteinExistence type="predicted"/>
<dbReference type="EMBL" id="JAAAHY010000215">
    <property type="protein sequence ID" value="KAF9965846.1"/>
    <property type="molecule type" value="Genomic_DNA"/>
</dbReference>
<comment type="caution">
    <text evidence="1">The sequence shown here is derived from an EMBL/GenBank/DDBJ whole genome shotgun (WGS) entry which is preliminary data.</text>
</comment>
<keyword evidence="2" id="KW-1185">Reference proteome</keyword>
<dbReference type="OrthoDB" id="3044029at2759"/>
<protein>
    <submittedName>
        <fullName evidence="1">Uncharacterized protein</fullName>
    </submittedName>
</protein>
<accession>A0A9P6M4Z8</accession>
<reference evidence="1" key="1">
    <citation type="journal article" date="2020" name="Fungal Divers.">
        <title>Resolving the Mortierellaceae phylogeny through synthesis of multi-gene phylogenetics and phylogenomics.</title>
        <authorList>
            <person name="Vandepol N."/>
            <person name="Liber J."/>
            <person name="Desiro A."/>
            <person name="Na H."/>
            <person name="Kennedy M."/>
            <person name="Barry K."/>
            <person name="Grigoriev I.V."/>
            <person name="Miller A.N."/>
            <person name="O'Donnell K."/>
            <person name="Stajich J.E."/>
            <person name="Bonito G."/>
        </authorList>
    </citation>
    <scope>NUCLEOTIDE SEQUENCE</scope>
    <source>
        <strain evidence="1">CK1249</strain>
    </source>
</reference>
<dbReference type="AlphaFoldDB" id="A0A9P6M4Z8"/>